<name>A0A4R7FPH5_9MICO</name>
<evidence type="ECO:0000256" key="2">
    <source>
        <dbReference type="ARBA" id="ARBA00022723"/>
    </source>
</evidence>
<dbReference type="AlphaFoldDB" id="A0A4R7FPH5"/>
<keyword evidence="3 5" id="KW-0378">Hydrolase</keyword>
<dbReference type="OrthoDB" id="25607at2"/>
<dbReference type="NCBIfam" id="TIGR01490">
    <property type="entry name" value="HAD-SF-IB-hyp1"/>
    <property type="match status" value="1"/>
</dbReference>
<evidence type="ECO:0000256" key="3">
    <source>
        <dbReference type="ARBA" id="ARBA00022801"/>
    </source>
</evidence>
<evidence type="ECO:0000256" key="4">
    <source>
        <dbReference type="ARBA" id="ARBA00022842"/>
    </source>
</evidence>
<evidence type="ECO:0000313" key="6">
    <source>
        <dbReference type="Proteomes" id="UP000295344"/>
    </source>
</evidence>
<keyword evidence="4" id="KW-0460">Magnesium</keyword>
<gene>
    <name evidence="5" type="ORF">CLV52_0192</name>
</gene>
<dbReference type="Gene3D" id="3.40.50.1000">
    <property type="entry name" value="HAD superfamily/HAD-like"/>
    <property type="match status" value="1"/>
</dbReference>
<protein>
    <submittedName>
        <fullName evidence="5">HAD superfamily hydrolase (TIGR01490 family)</fullName>
    </submittedName>
</protein>
<dbReference type="RefSeq" id="WP_133764021.1">
    <property type="nucleotide sequence ID" value="NZ_BAAARP010000001.1"/>
</dbReference>
<comment type="similarity">
    <text evidence="1">Belongs to the HAD-like hydrolase superfamily. SerB family.</text>
</comment>
<dbReference type="CDD" id="cd02612">
    <property type="entry name" value="HAD_PGPPase"/>
    <property type="match status" value="1"/>
</dbReference>
<dbReference type="InterPro" id="IPR036412">
    <property type="entry name" value="HAD-like_sf"/>
</dbReference>
<evidence type="ECO:0000256" key="1">
    <source>
        <dbReference type="ARBA" id="ARBA00009184"/>
    </source>
</evidence>
<keyword evidence="2" id="KW-0479">Metal-binding</keyword>
<sequence>MTEDVADPAAPLPVAAFFDVDKTLVNGASLLFLARAARSIGIVSWRDLVRFGLKSASFRRHGEQMSVLDQVRERGMRLLAGQRADRLHALAEQVVGTMQPRIWPETKALLQAHLDAGHEVHLISATPDFLAEELARSLGATGGIGSGLEIEGGVFTGRFTSGTMHGAEKARAAESLMAARGLDPADCYAYSDSSNDLPLLSAVGTAVAVNPDRALAKHASEAGWRVLQLDPASIRAERKRVKAASRSR</sequence>
<dbReference type="EMBL" id="SOAM01000001">
    <property type="protein sequence ID" value="TDS79657.1"/>
    <property type="molecule type" value="Genomic_DNA"/>
</dbReference>
<dbReference type="Gene3D" id="1.20.1440.100">
    <property type="entry name" value="SG protein - dephosphorylation function"/>
    <property type="match status" value="1"/>
</dbReference>
<reference evidence="5 6" key="1">
    <citation type="submission" date="2019-03" db="EMBL/GenBank/DDBJ databases">
        <title>Genomic Encyclopedia of Archaeal and Bacterial Type Strains, Phase II (KMG-II): from individual species to whole genera.</title>
        <authorList>
            <person name="Goeker M."/>
        </authorList>
    </citation>
    <scope>NUCLEOTIDE SEQUENCE [LARGE SCALE GENOMIC DNA]</scope>
    <source>
        <strain evidence="5 6">DSM 24782</strain>
    </source>
</reference>
<proteinExistence type="inferred from homology"/>
<dbReference type="SUPFAM" id="SSF56784">
    <property type="entry name" value="HAD-like"/>
    <property type="match status" value="1"/>
</dbReference>
<dbReference type="GO" id="GO:0016787">
    <property type="term" value="F:hydrolase activity"/>
    <property type="evidence" value="ECO:0007669"/>
    <property type="project" value="UniProtKB-KW"/>
</dbReference>
<dbReference type="Pfam" id="PF12710">
    <property type="entry name" value="HAD"/>
    <property type="match status" value="1"/>
</dbReference>
<keyword evidence="6" id="KW-1185">Reference proteome</keyword>
<organism evidence="5 6">
    <name type="scientific">Amnibacterium kyonggiense</name>
    <dbReference type="NCBI Taxonomy" id="595671"/>
    <lineage>
        <taxon>Bacteria</taxon>
        <taxon>Bacillati</taxon>
        <taxon>Actinomycetota</taxon>
        <taxon>Actinomycetes</taxon>
        <taxon>Micrococcales</taxon>
        <taxon>Microbacteriaceae</taxon>
        <taxon>Amnibacterium</taxon>
    </lineage>
</organism>
<dbReference type="InterPro" id="IPR050582">
    <property type="entry name" value="HAD-like_SerB"/>
</dbReference>
<dbReference type="GO" id="GO:0046872">
    <property type="term" value="F:metal ion binding"/>
    <property type="evidence" value="ECO:0007669"/>
    <property type="project" value="UniProtKB-KW"/>
</dbReference>
<accession>A0A4R7FPH5</accession>
<comment type="caution">
    <text evidence="5">The sequence shown here is derived from an EMBL/GenBank/DDBJ whole genome shotgun (WGS) entry which is preliminary data.</text>
</comment>
<dbReference type="PANTHER" id="PTHR43344:SF13">
    <property type="entry name" value="PHOSPHATASE RV3661-RELATED"/>
    <property type="match status" value="1"/>
</dbReference>
<dbReference type="NCBIfam" id="TIGR01488">
    <property type="entry name" value="HAD-SF-IB"/>
    <property type="match status" value="1"/>
</dbReference>
<dbReference type="InterPro" id="IPR006385">
    <property type="entry name" value="HAD_hydro_SerB1"/>
</dbReference>
<dbReference type="InterPro" id="IPR023214">
    <property type="entry name" value="HAD_sf"/>
</dbReference>
<dbReference type="Proteomes" id="UP000295344">
    <property type="component" value="Unassembled WGS sequence"/>
</dbReference>
<evidence type="ECO:0000313" key="5">
    <source>
        <dbReference type="EMBL" id="TDS79657.1"/>
    </source>
</evidence>
<dbReference type="PANTHER" id="PTHR43344">
    <property type="entry name" value="PHOSPHOSERINE PHOSPHATASE"/>
    <property type="match status" value="1"/>
</dbReference>